<dbReference type="OrthoDB" id="396512at2"/>
<dbReference type="Gene3D" id="3.90.550.10">
    <property type="entry name" value="Spore Coat Polysaccharide Biosynthesis Protein SpsA, Chain A"/>
    <property type="match status" value="1"/>
</dbReference>
<dbReference type="AlphaFoldDB" id="A0A0J5THB9"/>
<proteinExistence type="predicted"/>
<feature type="domain" description="Glycosyltransferase 2-like" evidence="2">
    <location>
        <begin position="9"/>
        <end position="171"/>
    </location>
</feature>
<dbReference type="PANTHER" id="PTHR11675">
    <property type="entry name" value="N-ACETYLGALACTOSAMINYLTRANSFERASE"/>
    <property type="match status" value="1"/>
</dbReference>
<keyword evidence="1" id="KW-1015">Disulfide bond</keyword>
<evidence type="ECO:0000313" key="4">
    <source>
        <dbReference type="Proteomes" id="UP000076510"/>
    </source>
</evidence>
<evidence type="ECO:0000313" key="3">
    <source>
        <dbReference type="EMBL" id="KZE49903.1"/>
    </source>
</evidence>
<organism evidence="3 4">
    <name type="scientific">Rossellomorea marisflavi</name>
    <dbReference type="NCBI Taxonomy" id="189381"/>
    <lineage>
        <taxon>Bacteria</taxon>
        <taxon>Bacillati</taxon>
        <taxon>Bacillota</taxon>
        <taxon>Bacilli</taxon>
        <taxon>Bacillales</taxon>
        <taxon>Bacillaceae</taxon>
        <taxon>Rossellomorea</taxon>
    </lineage>
</organism>
<dbReference type="GO" id="GO:0006493">
    <property type="term" value="P:protein O-linked glycosylation"/>
    <property type="evidence" value="ECO:0007669"/>
    <property type="project" value="TreeGrafter"/>
</dbReference>
<sequence>MSRHIPKVSVVFPVKNEGKNVKMTLDSLFSVKTNVEVEAILVDDASTDDSFAFLSTYEHKQKVTYVRAEGVGPSVARNLGADAANYPYIAFCDAHMTFENFWLDRLVYPVASGVTDAVCPAIGSLEDPSIVGYGQSLTPSLKIKWNPRGRALFETAILPGACIVMKKETFDDIGGFEPGFYSWGHEDVEISIKLWLFGYRCHCDPTVTILHLFRTAHPYNVNYEGIYYNLMRMAYLHFDDARIERAKSLIVHGSPIKIDRRVLQDGVLKKRTEYMKKRKTSIETLFKKFSIYF</sequence>
<dbReference type="Pfam" id="PF00535">
    <property type="entry name" value="Glycos_transf_2"/>
    <property type="match status" value="1"/>
</dbReference>
<comment type="caution">
    <text evidence="3">The sequence shown here is derived from an EMBL/GenBank/DDBJ whole genome shotgun (WGS) entry which is preliminary data.</text>
</comment>
<dbReference type="PATRIC" id="fig|189381.10.peg.4400"/>
<name>A0A0J5THB9_9BACI</name>
<reference evidence="4" key="1">
    <citation type="submission" date="2016-01" db="EMBL/GenBank/DDBJ databases">
        <title>Whole genome sequencing of Bhargavaea cecembensis T14.</title>
        <authorList>
            <person name="Hong K.W."/>
        </authorList>
    </citation>
    <scope>NUCLEOTIDE SEQUENCE [LARGE SCALE GENOMIC DNA]</scope>
    <source>
        <strain evidence="4">M19</strain>
    </source>
</reference>
<dbReference type="PANTHER" id="PTHR11675:SF126">
    <property type="entry name" value="RICIN B LECTIN DOMAIN-CONTAINING PROTEIN"/>
    <property type="match status" value="1"/>
</dbReference>
<dbReference type="InterPro" id="IPR001173">
    <property type="entry name" value="Glyco_trans_2-like"/>
</dbReference>
<gene>
    <name evidence="3" type="ORF">AV649_02405</name>
</gene>
<dbReference type="InterPro" id="IPR029044">
    <property type="entry name" value="Nucleotide-diphossugar_trans"/>
</dbReference>
<evidence type="ECO:0000256" key="1">
    <source>
        <dbReference type="ARBA" id="ARBA00023157"/>
    </source>
</evidence>
<evidence type="ECO:0000259" key="2">
    <source>
        <dbReference type="Pfam" id="PF00535"/>
    </source>
</evidence>
<dbReference type="Proteomes" id="UP000076510">
    <property type="component" value="Unassembled WGS sequence"/>
</dbReference>
<dbReference type="GO" id="GO:0004653">
    <property type="term" value="F:polypeptide N-acetylgalactosaminyltransferase activity"/>
    <property type="evidence" value="ECO:0007669"/>
    <property type="project" value="TreeGrafter"/>
</dbReference>
<protein>
    <submittedName>
        <fullName evidence="3">Glycosyl transferase family 2</fullName>
    </submittedName>
</protein>
<keyword evidence="3" id="KW-0808">Transferase</keyword>
<accession>A0A0J5THB9</accession>
<dbReference type="EMBL" id="LQQY01000012">
    <property type="protein sequence ID" value="KZE49903.1"/>
    <property type="molecule type" value="Genomic_DNA"/>
</dbReference>
<dbReference type="SUPFAM" id="SSF53448">
    <property type="entry name" value="Nucleotide-diphospho-sugar transferases"/>
    <property type="match status" value="1"/>
</dbReference>
<dbReference type="RefSeq" id="WP_048003966.1">
    <property type="nucleotide sequence ID" value="NZ_JBDOCU010000009.1"/>
</dbReference>